<keyword evidence="6 11" id="KW-0067">ATP-binding</keyword>
<evidence type="ECO:0000256" key="11">
    <source>
        <dbReference type="HAMAP-Rule" id="MF_00276"/>
    </source>
</evidence>
<evidence type="ECO:0000256" key="4">
    <source>
        <dbReference type="ARBA" id="ARBA00022692"/>
    </source>
</evidence>
<keyword evidence="2 11" id="KW-1003">Cell membrane</keyword>
<dbReference type="HAMAP" id="MF_00276">
    <property type="entry name" value="KdpC"/>
    <property type="match status" value="1"/>
</dbReference>
<keyword evidence="3 11" id="KW-0633">Potassium transport</keyword>
<dbReference type="NCBIfam" id="NF010600">
    <property type="entry name" value="PRK13995.1"/>
    <property type="match status" value="1"/>
</dbReference>
<evidence type="ECO:0000256" key="5">
    <source>
        <dbReference type="ARBA" id="ARBA00022741"/>
    </source>
</evidence>
<dbReference type="NCBIfam" id="NF001454">
    <property type="entry name" value="PRK00315.1"/>
    <property type="match status" value="1"/>
</dbReference>
<evidence type="ECO:0000256" key="2">
    <source>
        <dbReference type="ARBA" id="ARBA00022475"/>
    </source>
</evidence>
<name>A0ABW8SMM1_9CLOT</name>
<feature type="transmembrane region" description="Helical" evidence="11">
    <location>
        <begin position="12"/>
        <end position="34"/>
    </location>
</feature>
<keyword evidence="5 11" id="KW-0547">Nucleotide-binding</keyword>
<dbReference type="PIRSF" id="PIRSF001296">
    <property type="entry name" value="K_ATPase_KdpC"/>
    <property type="match status" value="1"/>
</dbReference>
<evidence type="ECO:0000256" key="6">
    <source>
        <dbReference type="ARBA" id="ARBA00022840"/>
    </source>
</evidence>
<keyword evidence="9 11" id="KW-0406">Ion transport</keyword>
<organism evidence="12 13">
    <name type="scientific">Candidatus Clostridium eludens</name>
    <dbReference type="NCBI Taxonomy" id="3381663"/>
    <lineage>
        <taxon>Bacteria</taxon>
        <taxon>Bacillati</taxon>
        <taxon>Bacillota</taxon>
        <taxon>Clostridia</taxon>
        <taxon>Eubacteriales</taxon>
        <taxon>Clostridiaceae</taxon>
        <taxon>Clostridium</taxon>
    </lineage>
</organism>
<comment type="subcellular location">
    <subcellularLocation>
        <location evidence="11">Cell membrane</location>
        <topology evidence="11">Single-pass membrane protein</topology>
    </subcellularLocation>
</comment>
<evidence type="ECO:0000313" key="13">
    <source>
        <dbReference type="Proteomes" id="UP001623660"/>
    </source>
</evidence>
<protein>
    <recommendedName>
        <fullName evidence="11">Potassium-transporting ATPase KdpC subunit</fullName>
    </recommendedName>
    <alternativeName>
        <fullName evidence="11">ATP phosphohydrolase [potassium-transporting] C chain</fullName>
    </alternativeName>
    <alternativeName>
        <fullName evidence="11">Potassium-binding and translocating subunit C</fullName>
    </alternativeName>
    <alternativeName>
        <fullName evidence="11">Potassium-translocating ATPase C chain</fullName>
    </alternativeName>
</protein>
<comment type="subunit">
    <text evidence="11">The system is composed of three essential subunits: KdpA, KdpB and KdpC.</text>
</comment>
<accession>A0ABW8SMM1</accession>
<keyword evidence="7 11" id="KW-0630">Potassium</keyword>
<keyword evidence="1 11" id="KW-0813">Transport</keyword>
<sequence length="210" mass="22839">MKIIKKAISVSIVFMVLCGFIYPIFMTGISQLLFNKQANGSMAVVDGKKVGSELIGQNFTDARFFRGRVSSVNYNTYTQADTKPDKYGKITYRGAASGSQNLAPSNKALQERVEKDIQDFLKSHPGVKKEDIPTDLLTSSGSGLDPDISPESANIQIPAVSKASGISQTDLKKIVDKYTEGRSLGIFGEPRVNVLKVNLEIASMLNLRGD</sequence>
<reference evidence="12 13" key="1">
    <citation type="submission" date="2024-11" db="EMBL/GenBank/DDBJ databases">
        <authorList>
            <person name="Heng Y.C."/>
            <person name="Lim A.C.H."/>
            <person name="Lee J.K.Y."/>
            <person name="Kittelmann S."/>
        </authorList>
    </citation>
    <scope>NUCLEOTIDE SEQUENCE [LARGE SCALE GENOMIC DNA]</scope>
    <source>
        <strain evidence="12 13">WILCCON 0269</strain>
    </source>
</reference>
<comment type="caution">
    <text evidence="12">The sequence shown here is derived from an EMBL/GenBank/DDBJ whole genome shotgun (WGS) entry which is preliminary data.</text>
</comment>
<comment type="similarity">
    <text evidence="11">Belongs to the KdpC family.</text>
</comment>
<comment type="function">
    <text evidence="11">Part of the high-affinity ATP-driven potassium transport (or Kdp) system, which catalyzes the hydrolysis of ATP coupled with the electrogenic transport of potassium into the cytoplasm. This subunit acts as a catalytic chaperone that increases the ATP-binding affinity of the ATP-hydrolyzing subunit KdpB by the formation of a transient KdpB/KdpC/ATP ternary complex.</text>
</comment>
<keyword evidence="4 11" id="KW-0812">Transmembrane</keyword>
<evidence type="ECO:0000256" key="3">
    <source>
        <dbReference type="ARBA" id="ARBA00022538"/>
    </source>
</evidence>
<dbReference type="PANTHER" id="PTHR30042">
    <property type="entry name" value="POTASSIUM-TRANSPORTING ATPASE C CHAIN"/>
    <property type="match status" value="1"/>
</dbReference>
<dbReference type="NCBIfam" id="TIGR00681">
    <property type="entry name" value="kdpC"/>
    <property type="match status" value="1"/>
</dbReference>
<dbReference type="Proteomes" id="UP001623660">
    <property type="component" value="Unassembled WGS sequence"/>
</dbReference>
<dbReference type="PANTHER" id="PTHR30042:SF2">
    <property type="entry name" value="POTASSIUM-TRANSPORTING ATPASE KDPC SUBUNIT"/>
    <property type="match status" value="1"/>
</dbReference>
<dbReference type="InterPro" id="IPR003820">
    <property type="entry name" value="KdpC"/>
</dbReference>
<evidence type="ECO:0000256" key="1">
    <source>
        <dbReference type="ARBA" id="ARBA00022448"/>
    </source>
</evidence>
<gene>
    <name evidence="11" type="primary">kdpC</name>
    <name evidence="12" type="ORF">ACJDU8_16570</name>
</gene>
<keyword evidence="13" id="KW-1185">Reference proteome</keyword>
<dbReference type="EMBL" id="JBJHZX010000026">
    <property type="protein sequence ID" value="MFL0197159.1"/>
    <property type="molecule type" value="Genomic_DNA"/>
</dbReference>
<dbReference type="RefSeq" id="WP_406793263.1">
    <property type="nucleotide sequence ID" value="NZ_JBJHZX010000026.1"/>
</dbReference>
<keyword evidence="8 11" id="KW-1133">Transmembrane helix</keyword>
<evidence type="ECO:0000256" key="7">
    <source>
        <dbReference type="ARBA" id="ARBA00022958"/>
    </source>
</evidence>
<proteinExistence type="inferred from homology"/>
<evidence type="ECO:0000256" key="8">
    <source>
        <dbReference type="ARBA" id="ARBA00022989"/>
    </source>
</evidence>
<keyword evidence="10 11" id="KW-0472">Membrane</keyword>
<evidence type="ECO:0000256" key="9">
    <source>
        <dbReference type="ARBA" id="ARBA00023065"/>
    </source>
</evidence>
<evidence type="ECO:0000256" key="10">
    <source>
        <dbReference type="ARBA" id="ARBA00023136"/>
    </source>
</evidence>
<dbReference type="Pfam" id="PF02669">
    <property type="entry name" value="KdpC"/>
    <property type="match status" value="1"/>
</dbReference>
<evidence type="ECO:0000313" key="12">
    <source>
        <dbReference type="EMBL" id="MFL0197159.1"/>
    </source>
</evidence>